<dbReference type="Pfam" id="PF03703">
    <property type="entry name" value="bPH_2"/>
    <property type="match status" value="2"/>
</dbReference>
<feature type="transmembrane region" description="Helical" evidence="1">
    <location>
        <begin position="170"/>
        <end position="192"/>
    </location>
</feature>
<keyword evidence="4" id="KW-1185">Reference proteome</keyword>
<dbReference type="OrthoDB" id="2195155at2"/>
<keyword evidence="1" id="KW-0812">Transmembrane</keyword>
<dbReference type="PIRSF" id="PIRSF026631">
    <property type="entry name" value="UCP026631"/>
    <property type="match status" value="1"/>
</dbReference>
<dbReference type="RefSeq" id="WP_091531451.1">
    <property type="nucleotide sequence ID" value="NZ_FOLT01000017.1"/>
</dbReference>
<feature type="domain" description="YdbS-like PH" evidence="2">
    <location>
        <begin position="244"/>
        <end position="297"/>
    </location>
</feature>
<dbReference type="EMBL" id="FOLT01000017">
    <property type="protein sequence ID" value="SFC66552.1"/>
    <property type="molecule type" value="Genomic_DNA"/>
</dbReference>
<gene>
    <name evidence="3" type="ORF">SAMN04488102_1174</name>
</gene>
<evidence type="ECO:0000313" key="4">
    <source>
        <dbReference type="Proteomes" id="UP000199612"/>
    </source>
</evidence>
<dbReference type="InterPro" id="IPR005182">
    <property type="entry name" value="YdbS-like_PH"/>
</dbReference>
<evidence type="ECO:0000259" key="2">
    <source>
        <dbReference type="Pfam" id="PF03703"/>
    </source>
</evidence>
<organism evidence="3 4">
    <name type="scientific">Alkalibacterium subtropicum</name>
    <dbReference type="NCBI Taxonomy" id="753702"/>
    <lineage>
        <taxon>Bacteria</taxon>
        <taxon>Bacillati</taxon>
        <taxon>Bacillota</taxon>
        <taxon>Bacilli</taxon>
        <taxon>Lactobacillales</taxon>
        <taxon>Carnobacteriaceae</taxon>
        <taxon>Alkalibacterium</taxon>
    </lineage>
</organism>
<protein>
    <submittedName>
        <fullName evidence="3">Uncharacterized membrane protein YdbT, contains bPH2 (Pleckstrin homology) domain</fullName>
    </submittedName>
</protein>
<evidence type="ECO:0000256" key="1">
    <source>
        <dbReference type="SAM" id="Phobius"/>
    </source>
</evidence>
<dbReference type="AlphaFoldDB" id="A0A1I1L1Y1"/>
<accession>A0A1I1L1Y1</accession>
<sequence>MANERKQFHPSVMLVYFIRDLRNWIFLFILLLVDLDSDNLYSYLGLTALVTALIIKSIIKYRTHTYRLSPENIIIYKGIINKKETEIAYDRIQTVKQRQWFFFKPFNVIEILIETAGGSAGEAEASLAAVDSSLLDKIESYRNKTGTGVSQDTLLQAPPASHFTLSNQDILLYALTDLTAILIVGTLAAFVFEWLPERFFFELTSLIDYFEGLLLILLLFIGIGLVVTLSLLKNFILFYNFEAYREEETLTIAYGLFERKTQKIPLGKIQGIRLHKQIIRRRFHRSTVELVIMGGQEKEGEGFNTKKVYLFPLIDDAKVYGQLNQFLPDFAVQEPDIENVSTDRLWYFWRWLLLIGVPLVISAFFINRLIGAASLLILVIALGIEWKKSRVQGYSILDNAILCLQQFQWLSTVQLFIAQKNVQAFTHSTTVWLARKNLGHLTIAYKEGELALAVKLRYIAQSDSKQIHARFWNSM</sequence>
<keyword evidence="1" id="KW-1133">Transmembrane helix</keyword>
<feature type="transmembrane region" description="Helical" evidence="1">
    <location>
        <begin position="39"/>
        <end position="59"/>
    </location>
</feature>
<feature type="transmembrane region" description="Helical" evidence="1">
    <location>
        <begin position="347"/>
        <end position="364"/>
    </location>
</feature>
<proteinExistence type="predicted"/>
<feature type="domain" description="YdbS-like PH" evidence="2">
    <location>
        <begin position="61"/>
        <end position="138"/>
    </location>
</feature>
<reference evidence="4" key="1">
    <citation type="submission" date="2016-10" db="EMBL/GenBank/DDBJ databases">
        <authorList>
            <person name="Varghese N."/>
            <person name="Submissions S."/>
        </authorList>
    </citation>
    <scope>NUCLEOTIDE SEQUENCE [LARGE SCALE GENOMIC DNA]</scope>
    <source>
        <strain evidence="4">DSM 23664</strain>
    </source>
</reference>
<dbReference type="Proteomes" id="UP000199612">
    <property type="component" value="Unassembled WGS sequence"/>
</dbReference>
<dbReference type="InterPro" id="IPR014529">
    <property type="entry name" value="UCP026631"/>
</dbReference>
<feature type="transmembrane region" description="Helical" evidence="1">
    <location>
        <begin position="212"/>
        <end position="232"/>
    </location>
</feature>
<evidence type="ECO:0000313" key="3">
    <source>
        <dbReference type="EMBL" id="SFC66552.1"/>
    </source>
</evidence>
<name>A0A1I1L1Y1_9LACT</name>
<keyword evidence="1" id="KW-0472">Membrane</keyword>
<feature type="transmembrane region" description="Helical" evidence="1">
    <location>
        <begin position="12"/>
        <end position="33"/>
    </location>
</feature>
<dbReference type="PANTHER" id="PTHR34473:SF2">
    <property type="entry name" value="UPF0699 TRANSMEMBRANE PROTEIN YDBT"/>
    <property type="match status" value="1"/>
</dbReference>
<dbReference type="PANTHER" id="PTHR34473">
    <property type="entry name" value="UPF0699 TRANSMEMBRANE PROTEIN YDBS"/>
    <property type="match status" value="1"/>
</dbReference>
<dbReference type="STRING" id="753702.SAMN04488102_1174"/>
<feature type="transmembrane region" description="Helical" evidence="1">
    <location>
        <begin position="370"/>
        <end position="386"/>
    </location>
</feature>